<sequence length="154" mass="16433">MRARALAEPYPSVRTTDRLATAVDLVVGRDLPALLITDPEGRPVAVLRADQVLAACLPGYFADDPLLVRLIDEPYADRMGVAPERLVSECLPRGGPRPFSVTAECTVVEVAELMARTGCPVVAVLEGGPGPDARLLGVVTATRVLQRLRSRAHA</sequence>
<accession>A0ABV5ED74</accession>
<evidence type="ECO:0000313" key="4">
    <source>
        <dbReference type="Proteomes" id="UP001585080"/>
    </source>
</evidence>
<dbReference type="Proteomes" id="UP001585080">
    <property type="component" value="Unassembled WGS sequence"/>
</dbReference>
<dbReference type="SUPFAM" id="SSF54631">
    <property type="entry name" value="CBS-domain pair"/>
    <property type="match status" value="1"/>
</dbReference>
<evidence type="ECO:0000256" key="1">
    <source>
        <dbReference type="PROSITE-ProRule" id="PRU00703"/>
    </source>
</evidence>
<protein>
    <submittedName>
        <fullName evidence="3">CBS domain-containing protein</fullName>
    </submittedName>
</protein>
<keyword evidence="4" id="KW-1185">Reference proteome</keyword>
<dbReference type="InterPro" id="IPR046342">
    <property type="entry name" value="CBS_dom_sf"/>
</dbReference>
<dbReference type="PROSITE" id="PS51371">
    <property type="entry name" value="CBS"/>
    <property type="match status" value="1"/>
</dbReference>
<proteinExistence type="predicted"/>
<keyword evidence="1" id="KW-0129">CBS domain</keyword>
<comment type="caution">
    <text evidence="3">The sequence shown here is derived from an EMBL/GenBank/DDBJ whole genome shotgun (WGS) entry which is preliminary data.</text>
</comment>
<dbReference type="SMART" id="SM00116">
    <property type="entry name" value="CBS"/>
    <property type="match status" value="2"/>
</dbReference>
<reference evidence="3 4" key="1">
    <citation type="submission" date="2024-01" db="EMBL/GenBank/DDBJ databases">
        <title>Genome mining of biosynthetic gene clusters to explore secondary metabolites of Streptomyces sp.</title>
        <authorList>
            <person name="Baig A."/>
            <person name="Ajitkumar Shintre N."/>
            <person name="Kumar H."/>
            <person name="Anbarasu A."/>
            <person name="Ramaiah S."/>
        </authorList>
    </citation>
    <scope>NUCLEOTIDE SEQUENCE [LARGE SCALE GENOMIC DNA]</scope>
    <source>
        <strain evidence="3 4">A57</strain>
    </source>
</reference>
<dbReference type="Pfam" id="PF00571">
    <property type="entry name" value="CBS"/>
    <property type="match status" value="1"/>
</dbReference>
<feature type="domain" description="CBS" evidence="2">
    <location>
        <begin position="94"/>
        <end position="154"/>
    </location>
</feature>
<organism evidence="3 4">
    <name type="scientific">Streptomyces broussonetiae</name>
    <dbReference type="NCBI Taxonomy" id="2686304"/>
    <lineage>
        <taxon>Bacteria</taxon>
        <taxon>Bacillati</taxon>
        <taxon>Actinomycetota</taxon>
        <taxon>Actinomycetes</taxon>
        <taxon>Kitasatosporales</taxon>
        <taxon>Streptomycetaceae</taxon>
        <taxon>Streptomyces</taxon>
    </lineage>
</organism>
<gene>
    <name evidence="3" type="ORF">VSS16_19090</name>
</gene>
<evidence type="ECO:0000259" key="2">
    <source>
        <dbReference type="PROSITE" id="PS51371"/>
    </source>
</evidence>
<name>A0ABV5ED74_9ACTN</name>
<dbReference type="RefSeq" id="WP_376733496.1">
    <property type="nucleotide sequence ID" value="NZ_JAYMRP010000015.1"/>
</dbReference>
<dbReference type="EMBL" id="JAYMRP010000015">
    <property type="protein sequence ID" value="MFB8774809.1"/>
    <property type="molecule type" value="Genomic_DNA"/>
</dbReference>
<evidence type="ECO:0000313" key="3">
    <source>
        <dbReference type="EMBL" id="MFB8774809.1"/>
    </source>
</evidence>
<dbReference type="InterPro" id="IPR000644">
    <property type="entry name" value="CBS_dom"/>
</dbReference>
<dbReference type="Gene3D" id="3.10.580.10">
    <property type="entry name" value="CBS-domain"/>
    <property type="match status" value="1"/>
</dbReference>